<evidence type="ECO:0000256" key="1">
    <source>
        <dbReference type="SAM" id="Phobius"/>
    </source>
</evidence>
<keyword evidence="1" id="KW-0812">Transmembrane</keyword>
<dbReference type="Proteomes" id="UP001470230">
    <property type="component" value="Unassembled WGS sequence"/>
</dbReference>
<dbReference type="EMBL" id="JAPFFF010000103">
    <property type="protein sequence ID" value="KAK8835438.1"/>
    <property type="molecule type" value="Genomic_DNA"/>
</dbReference>
<organism evidence="2 3">
    <name type="scientific">Tritrichomonas musculus</name>
    <dbReference type="NCBI Taxonomy" id="1915356"/>
    <lineage>
        <taxon>Eukaryota</taxon>
        <taxon>Metamonada</taxon>
        <taxon>Parabasalia</taxon>
        <taxon>Tritrichomonadida</taxon>
        <taxon>Tritrichomonadidae</taxon>
        <taxon>Tritrichomonas</taxon>
    </lineage>
</organism>
<evidence type="ECO:0000313" key="2">
    <source>
        <dbReference type="EMBL" id="KAK8835438.1"/>
    </source>
</evidence>
<keyword evidence="1" id="KW-0472">Membrane</keyword>
<keyword evidence="3" id="KW-1185">Reference proteome</keyword>
<comment type="caution">
    <text evidence="2">The sequence shown here is derived from an EMBL/GenBank/DDBJ whole genome shotgun (WGS) entry which is preliminary data.</text>
</comment>
<gene>
    <name evidence="2" type="ORF">M9Y10_004542</name>
</gene>
<keyword evidence="1" id="KW-1133">Transmembrane helix</keyword>
<evidence type="ECO:0000313" key="3">
    <source>
        <dbReference type="Proteomes" id="UP001470230"/>
    </source>
</evidence>
<sequence>MINIIRPHDNPYIIPSFLDIFAQKYPPENAPIIIIHIVIGVTIVSGKLPFLENKKEHKDNNIKFIHIPITHPNIVGFIHFKFKELFLPFNLFTSLYKKSAWK</sequence>
<name>A0ABR2GNC4_9EUKA</name>
<accession>A0ABR2GNC4</accession>
<protein>
    <submittedName>
        <fullName evidence="2">Uncharacterized protein</fullName>
    </submittedName>
</protein>
<feature type="transmembrane region" description="Helical" evidence="1">
    <location>
        <begin position="30"/>
        <end position="50"/>
    </location>
</feature>
<reference evidence="2 3" key="1">
    <citation type="submission" date="2024-04" db="EMBL/GenBank/DDBJ databases">
        <title>Tritrichomonas musculus Genome.</title>
        <authorList>
            <person name="Alves-Ferreira E."/>
            <person name="Grigg M."/>
            <person name="Lorenzi H."/>
            <person name="Galac M."/>
        </authorList>
    </citation>
    <scope>NUCLEOTIDE SEQUENCE [LARGE SCALE GENOMIC DNA]</scope>
    <source>
        <strain evidence="2 3">EAF2021</strain>
    </source>
</reference>
<proteinExistence type="predicted"/>